<dbReference type="Gene3D" id="3.40.50.2300">
    <property type="match status" value="1"/>
</dbReference>
<dbReference type="InterPro" id="IPR029035">
    <property type="entry name" value="DHS-like_NAD/FAD-binding_dom"/>
</dbReference>
<dbReference type="Gene3D" id="3.30.420.10">
    <property type="entry name" value="Ribonuclease H-like superfamily/Ribonuclease H"/>
    <property type="match status" value="1"/>
</dbReference>
<dbReference type="SUPFAM" id="SSF52467">
    <property type="entry name" value="DHS-like NAD/FAD-binding domain"/>
    <property type="match status" value="1"/>
</dbReference>
<dbReference type="GO" id="GO:0003676">
    <property type="term" value="F:nucleic acid binding"/>
    <property type="evidence" value="ECO:0007669"/>
    <property type="project" value="InterPro"/>
</dbReference>
<dbReference type="Pfam" id="PF13289">
    <property type="entry name" value="SIR2_2"/>
    <property type="match status" value="1"/>
</dbReference>
<protein>
    <recommendedName>
        <fullName evidence="3">SIR2-like domain-containing protein</fullName>
    </recommendedName>
</protein>
<sequence length="1050" mass="121514">MNVKNDNISKLQFDEFLRAIGISKNDTFSLLLGAGCSINSDIPSAEDCIWEWKRDIYKTNNPSVLGWIDNYKNKKSQTIIQNWLDNQGIYPEKNTKEEYSFYAYKCYPIDEHRRQYFEKICSGKTPSIGYKTIPILAKSGMLDSVWTTNLDDLIITACAGKGIQAIEISLDTVQRINQRTQNRKELPVIKLHGDFKYGELKNTEKELLNQDECFRRKLIDYIQDKHLIVIGYSGRDASLMDTLKEAYSKKGGGILYWCGYGEYINAEVENLITIAKQNGRNAFYIPTNGFDSTLRKIAQIVVEENNSLNKELIGLHLTNNDKETFTPFDLNPERVNKVLKSNIFRIEFPDEVFVFDVNIQNKPWKYVDEKVLERLDISAVPYNKQIWSFGQLDVIRTVFGEVINGDIKRKPLADIKIYNTAISRLLLSTICKSLAQSNNLKTNFKNKLWIEDNFRNIAYQKVYNAIRLSFDKISGEYYLIINPDFEFANSDLEKSIIQNVGISFFHKLWNNKFNEYLENWRKLLMVGKNIYEYPYDSGTGFKFKISAAPIFTDICDLNNKYEKKHNVPSTLLKLKGIQFKEVPLLFSTKNGHRTTTDIHPMRGLLVNKPYETGINSFLGDTIELGVISPKLDTAIFYHFLEDQNSQIKKHNQNDDYIIDYEGFYKTYDISLNFPTPDDDEWEILEEPVLSKSIKQISQYIRQIICNSITKINSTTRRKIIVIYIPQRWEEYTSYTIDGETFDLHDYIKAFCAEKGIMSQLIREKTVQDYNQKCQIHWWLSLSFYVKSFRTPWILANSDNTTAFAGLGYSVDSKVDSNGHIVLGCSHIYSSSGEGLKFKLARISNDKIQWRHRKPHLCYDDAYEFGKNIIELFYESMNELPKRVVIHKRTYFTEEEKQGIIDSISDNNKIESIDLIEINFEDNIKYTSSKIVEGKACVDGFSVSRGSCILLNSKEALLWAHGVVPSVRNPNFSFYPGGRYIPKPLRIIKHYGVGSLEQIANEILGLTKMNWNSLNMYSQLPATICSSNDIARIGKLIDSNSKHEYDYRYFI</sequence>
<comment type="caution">
    <text evidence="1">The sequence shown here is derived from an EMBL/GenBank/DDBJ whole genome shotgun (WGS) entry which is preliminary data.</text>
</comment>
<accession>A0A108T7E7</accession>
<dbReference type="AlphaFoldDB" id="A0A108T7E7"/>
<dbReference type="Proteomes" id="UP000448877">
    <property type="component" value="Unassembled WGS sequence"/>
</dbReference>
<evidence type="ECO:0008006" key="3">
    <source>
        <dbReference type="Google" id="ProtNLM"/>
    </source>
</evidence>
<dbReference type="RefSeq" id="WP_060408162.1">
    <property type="nucleotide sequence ID" value="NZ_CABMLT010000015.1"/>
</dbReference>
<evidence type="ECO:0000313" key="2">
    <source>
        <dbReference type="Proteomes" id="UP000448877"/>
    </source>
</evidence>
<proteinExistence type="predicted"/>
<organism evidence="1 2">
    <name type="scientific">Bacteroides cellulosilyticus</name>
    <dbReference type="NCBI Taxonomy" id="246787"/>
    <lineage>
        <taxon>Bacteria</taxon>
        <taxon>Pseudomonadati</taxon>
        <taxon>Bacteroidota</taxon>
        <taxon>Bacteroidia</taxon>
        <taxon>Bacteroidales</taxon>
        <taxon>Bacteroidaceae</taxon>
        <taxon>Bacteroides</taxon>
    </lineage>
</organism>
<gene>
    <name evidence="1" type="ORF">F2Y81_19925</name>
</gene>
<reference evidence="1 2" key="1">
    <citation type="journal article" date="2019" name="Nat. Med.">
        <title>A library of human gut bacterial isolates paired with longitudinal multiomics data enables mechanistic microbiome research.</title>
        <authorList>
            <person name="Poyet M."/>
            <person name="Groussin M."/>
            <person name="Gibbons S.M."/>
            <person name="Avila-Pacheco J."/>
            <person name="Jiang X."/>
            <person name="Kearney S.M."/>
            <person name="Perrotta A.R."/>
            <person name="Berdy B."/>
            <person name="Zhao S."/>
            <person name="Lieberman T.D."/>
            <person name="Swanson P.K."/>
            <person name="Smith M."/>
            <person name="Roesemann S."/>
            <person name="Alexander J.E."/>
            <person name="Rich S.A."/>
            <person name="Livny J."/>
            <person name="Vlamakis H."/>
            <person name="Clish C."/>
            <person name="Bullock K."/>
            <person name="Deik A."/>
            <person name="Scott J."/>
            <person name="Pierce K.A."/>
            <person name="Xavier R.J."/>
            <person name="Alm E.J."/>
        </authorList>
    </citation>
    <scope>NUCLEOTIDE SEQUENCE [LARGE SCALE GENOMIC DNA]</scope>
    <source>
        <strain evidence="1 2">BIOML-A6</strain>
    </source>
</reference>
<name>A0A108T7E7_9BACE</name>
<dbReference type="InterPro" id="IPR036397">
    <property type="entry name" value="RNaseH_sf"/>
</dbReference>
<dbReference type="Gene3D" id="3.40.50.1220">
    <property type="entry name" value="TPP-binding domain"/>
    <property type="match status" value="1"/>
</dbReference>
<dbReference type="SUPFAM" id="SSF53098">
    <property type="entry name" value="Ribonuclease H-like"/>
    <property type="match status" value="1"/>
</dbReference>
<dbReference type="CDD" id="cd04659">
    <property type="entry name" value="Piwi_piwi-like_ProArk"/>
    <property type="match status" value="1"/>
</dbReference>
<dbReference type="InterPro" id="IPR012337">
    <property type="entry name" value="RNaseH-like_sf"/>
</dbReference>
<evidence type="ECO:0000313" key="1">
    <source>
        <dbReference type="EMBL" id="KAA5414673.1"/>
    </source>
</evidence>
<dbReference type="GeneID" id="66309723"/>
<dbReference type="EMBL" id="VVYV01000039">
    <property type="protein sequence ID" value="KAA5414673.1"/>
    <property type="molecule type" value="Genomic_DNA"/>
</dbReference>